<dbReference type="PANTHER" id="PTHR33343">
    <property type="entry name" value="54S RIBOSOMAL PROTEIN BL35M"/>
    <property type="match status" value="1"/>
</dbReference>
<evidence type="ECO:0000313" key="9">
    <source>
        <dbReference type="Proteomes" id="UP000031488"/>
    </source>
</evidence>
<dbReference type="NCBIfam" id="TIGR00001">
    <property type="entry name" value="rpmI_bact"/>
    <property type="match status" value="1"/>
</dbReference>
<evidence type="ECO:0000256" key="7">
    <source>
        <dbReference type="SAM" id="MobiDB-lite"/>
    </source>
</evidence>
<dbReference type="AlphaFoldDB" id="A0A0B9ASX0"/>
<dbReference type="Pfam" id="PF01632">
    <property type="entry name" value="Ribosomal_L35p"/>
    <property type="match status" value="1"/>
</dbReference>
<dbReference type="OrthoDB" id="9804851at2"/>
<gene>
    <name evidence="5" type="primary">rpmI</name>
    <name evidence="8" type="ORF">AE0388_0425</name>
</gene>
<dbReference type="InterPro" id="IPR001706">
    <property type="entry name" value="Ribosomal_bL35"/>
</dbReference>
<evidence type="ECO:0000313" key="8">
    <source>
        <dbReference type="EMBL" id="KHS53964.1"/>
    </source>
</evidence>
<dbReference type="RefSeq" id="WP_039206667.1">
    <property type="nucleotide sequence ID" value="NZ_CP186330.1"/>
</dbReference>
<keyword evidence="2 5" id="KW-0689">Ribosomal protein</keyword>
<keyword evidence="3 5" id="KW-0687">Ribonucleoprotein</keyword>
<dbReference type="Proteomes" id="UP000031488">
    <property type="component" value="Unassembled WGS sequence"/>
</dbReference>
<proteinExistence type="inferred from homology"/>
<dbReference type="EMBL" id="JTJZ01000012">
    <property type="protein sequence ID" value="KHS53964.1"/>
    <property type="molecule type" value="Genomic_DNA"/>
</dbReference>
<dbReference type="GO" id="GO:0022625">
    <property type="term" value="C:cytosolic large ribosomal subunit"/>
    <property type="evidence" value="ECO:0007669"/>
    <property type="project" value="TreeGrafter"/>
</dbReference>
<evidence type="ECO:0000256" key="2">
    <source>
        <dbReference type="ARBA" id="ARBA00022980"/>
    </source>
</evidence>
<comment type="similarity">
    <text evidence="1 5 6">Belongs to the bacterial ribosomal protein bL35 family.</text>
</comment>
<protein>
    <recommendedName>
        <fullName evidence="4 5">Large ribosomal subunit protein bL35</fullName>
    </recommendedName>
</protein>
<comment type="caution">
    <text evidence="8">The sequence shown here is derived from an EMBL/GenBank/DDBJ whole genome shotgun (WGS) entry which is preliminary data.</text>
</comment>
<dbReference type="InterPro" id="IPR021137">
    <property type="entry name" value="Ribosomal_bL35-like"/>
</dbReference>
<evidence type="ECO:0000256" key="4">
    <source>
        <dbReference type="ARBA" id="ARBA00071664"/>
    </source>
</evidence>
<dbReference type="STRING" id="1703.BLSMQ_2474"/>
<dbReference type="PANTHER" id="PTHR33343:SF1">
    <property type="entry name" value="LARGE RIBOSOMAL SUBUNIT PROTEIN BL35M"/>
    <property type="match status" value="1"/>
</dbReference>
<reference evidence="8 9" key="1">
    <citation type="submission" date="2014-11" db="EMBL/GenBank/DDBJ databases">
        <title>Draft Genome Sequence of Brevibacterium linens AE038-8.</title>
        <authorList>
            <person name="Maizel D."/>
            <person name="Utturkar S.M."/>
            <person name="Brown S.D."/>
            <person name="Ferrero M."/>
            <person name="Rosen B.P."/>
        </authorList>
    </citation>
    <scope>NUCLEOTIDE SEQUENCE [LARGE SCALE GENOMIC DNA]</scope>
    <source>
        <strain evidence="8 9">AE038-8</strain>
    </source>
</reference>
<dbReference type="PRINTS" id="PR00064">
    <property type="entry name" value="RIBOSOMALL35"/>
</dbReference>
<dbReference type="SUPFAM" id="SSF143034">
    <property type="entry name" value="L35p-like"/>
    <property type="match status" value="1"/>
</dbReference>
<dbReference type="GO" id="GO:0003735">
    <property type="term" value="F:structural constituent of ribosome"/>
    <property type="evidence" value="ECO:0007669"/>
    <property type="project" value="InterPro"/>
</dbReference>
<feature type="region of interest" description="Disordered" evidence="7">
    <location>
        <begin position="1"/>
        <end position="53"/>
    </location>
</feature>
<organism evidence="8 9">
    <name type="scientific">Brevibacterium linens</name>
    <dbReference type="NCBI Taxonomy" id="1703"/>
    <lineage>
        <taxon>Bacteria</taxon>
        <taxon>Bacillati</taxon>
        <taxon>Actinomycetota</taxon>
        <taxon>Actinomycetes</taxon>
        <taxon>Micrococcales</taxon>
        <taxon>Brevibacteriaceae</taxon>
        <taxon>Brevibacterium</taxon>
    </lineage>
</organism>
<evidence type="ECO:0000256" key="6">
    <source>
        <dbReference type="RuleBase" id="RU000568"/>
    </source>
</evidence>
<keyword evidence="9" id="KW-1185">Reference proteome</keyword>
<sequence length="68" mass="7615">MPKQKTNSSAKKRMRVTGSGKIMREGVNNQHKFEGKSSARKRRVSTDQELTGGDRAMARKLLGKLKGR</sequence>
<dbReference type="Gene3D" id="4.10.410.60">
    <property type="match status" value="1"/>
</dbReference>
<dbReference type="InterPro" id="IPR037229">
    <property type="entry name" value="Ribosomal_bL35_sf"/>
</dbReference>
<dbReference type="PATRIC" id="fig|1703.6.peg.312"/>
<dbReference type="GO" id="GO:0006412">
    <property type="term" value="P:translation"/>
    <property type="evidence" value="ECO:0007669"/>
    <property type="project" value="UniProtKB-UniRule"/>
</dbReference>
<accession>A0A0B9ASX0</accession>
<evidence type="ECO:0000256" key="5">
    <source>
        <dbReference type="HAMAP-Rule" id="MF_00514"/>
    </source>
</evidence>
<evidence type="ECO:0000256" key="1">
    <source>
        <dbReference type="ARBA" id="ARBA00006598"/>
    </source>
</evidence>
<dbReference type="HAMAP" id="MF_00514">
    <property type="entry name" value="Ribosomal_bL35"/>
    <property type="match status" value="1"/>
</dbReference>
<dbReference type="FunFam" id="4.10.410.60:FF:000001">
    <property type="entry name" value="50S ribosomal protein L35"/>
    <property type="match status" value="1"/>
</dbReference>
<evidence type="ECO:0000256" key="3">
    <source>
        <dbReference type="ARBA" id="ARBA00023274"/>
    </source>
</evidence>
<name>A0A0B9ASX0_BRELN</name>